<protein>
    <submittedName>
        <fullName evidence="2">Uncharacterized protein</fullName>
    </submittedName>
</protein>
<evidence type="ECO:0000313" key="2">
    <source>
        <dbReference type="EMBL" id="GCC45719.1"/>
    </source>
</evidence>
<keyword evidence="3" id="KW-1185">Reference proteome</keyword>
<reference evidence="2 3" key="1">
    <citation type="journal article" date="2018" name="Nat. Ecol. Evol.">
        <title>Shark genomes provide insights into elasmobranch evolution and the origin of vertebrates.</title>
        <authorList>
            <person name="Hara Y"/>
            <person name="Yamaguchi K"/>
            <person name="Onimaru K"/>
            <person name="Kadota M"/>
            <person name="Koyanagi M"/>
            <person name="Keeley SD"/>
            <person name="Tatsumi K"/>
            <person name="Tanaka K"/>
            <person name="Motone F"/>
            <person name="Kageyama Y"/>
            <person name="Nozu R"/>
            <person name="Adachi N"/>
            <person name="Nishimura O"/>
            <person name="Nakagawa R"/>
            <person name="Tanegashima C"/>
            <person name="Kiyatake I"/>
            <person name="Matsumoto R"/>
            <person name="Murakumo K"/>
            <person name="Nishida K"/>
            <person name="Terakita A"/>
            <person name="Kuratani S"/>
            <person name="Sato K"/>
            <person name="Hyodo S Kuraku.S."/>
        </authorList>
    </citation>
    <scope>NUCLEOTIDE SEQUENCE [LARGE SCALE GENOMIC DNA]</scope>
</reference>
<organism evidence="2 3">
    <name type="scientific">Chiloscyllium punctatum</name>
    <name type="common">Brownbanded bambooshark</name>
    <name type="synonym">Hemiscyllium punctatum</name>
    <dbReference type="NCBI Taxonomy" id="137246"/>
    <lineage>
        <taxon>Eukaryota</taxon>
        <taxon>Metazoa</taxon>
        <taxon>Chordata</taxon>
        <taxon>Craniata</taxon>
        <taxon>Vertebrata</taxon>
        <taxon>Chondrichthyes</taxon>
        <taxon>Elasmobranchii</taxon>
        <taxon>Galeomorphii</taxon>
        <taxon>Galeoidea</taxon>
        <taxon>Orectolobiformes</taxon>
        <taxon>Hemiscylliidae</taxon>
        <taxon>Chiloscyllium</taxon>
    </lineage>
</organism>
<name>A0A401TSV1_CHIPU</name>
<evidence type="ECO:0000313" key="3">
    <source>
        <dbReference type="Proteomes" id="UP000287033"/>
    </source>
</evidence>
<accession>A0A401TSV1</accession>
<dbReference type="EMBL" id="BEZZ01165978">
    <property type="protein sequence ID" value="GCC45719.1"/>
    <property type="molecule type" value="Genomic_DNA"/>
</dbReference>
<dbReference type="Proteomes" id="UP000287033">
    <property type="component" value="Unassembled WGS sequence"/>
</dbReference>
<feature type="non-terminal residue" evidence="2">
    <location>
        <position position="1"/>
    </location>
</feature>
<proteinExistence type="predicted"/>
<feature type="compositionally biased region" description="Basic and acidic residues" evidence="1">
    <location>
        <begin position="34"/>
        <end position="46"/>
    </location>
</feature>
<feature type="region of interest" description="Disordered" evidence="1">
    <location>
        <begin position="1"/>
        <end position="75"/>
    </location>
</feature>
<dbReference type="AlphaFoldDB" id="A0A401TSV1"/>
<gene>
    <name evidence="2" type="ORF">chiPu_0029786</name>
</gene>
<sequence length="75" mass="8248">PFPGNWTTAPGFLDRCLGPTPTGHEGSPLTEIRIVPRERERAHGEELSGEEIDLSGNPFPIEKASVQPREPCPWS</sequence>
<comment type="caution">
    <text evidence="2">The sequence shown here is derived from an EMBL/GenBank/DDBJ whole genome shotgun (WGS) entry which is preliminary data.</text>
</comment>
<evidence type="ECO:0000256" key="1">
    <source>
        <dbReference type="SAM" id="MobiDB-lite"/>
    </source>
</evidence>